<protein>
    <submittedName>
        <fullName evidence="2">Uncharacterized protein</fullName>
    </submittedName>
</protein>
<feature type="compositionally biased region" description="Polar residues" evidence="1">
    <location>
        <begin position="237"/>
        <end position="246"/>
    </location>
</feature>
<organism evidence="2 3">
    <name type="scientific">Perkinsus chesapeaki</name>
    <name type="common">Clam parasite</name>
    <name type="synonym">Perkinsus andrewsi</name>
    <dbReference type="NCBI Taxonomy" id="330153"/>
    <lineage>
        <taxon>Eukaryota</taxon>
        <taxon>Sar</taxon>
        <taxon>Alveolata</taxon>
        <taxon>Perkinsozoa</taxon>
        <taxon>Perkinsea</taxon>
        <taxon>Perkinsida</taxon>
        <taxon>Perkinsidae</taxon>
        <taxon>Perkinsus</taxon>
    </lineage>
</organism>
<proteinExistence type="predicted"/>
<feature type="region of interest" description="Disordered" evidence="1">
    <location>
        <begin position="177"/>
        <end position="302"/>
    </location>
</feature>
<keyword evidence="3" id="KW-1185">Reference proteome</keyword>
<dbReference type="OrthoDB" id="2202254at2759"/>
<name>A0A7J6KN77_PERCH</name>
<evidence type="ECO:0000313" key="2">
    <source>
        <dbReference type="EMBL" id="KAF4648500.1"/>
    </source>
</evidence>
<gene>
    <name evidence="2" type="ORF">FOL47_003146</name>
</gene>
<comment type="caution">
    <text evidence="2">The sequence shown here is derived from an EMBL/GenBank/DDBJ whole genome shotgun (WGS) entry which is preliminary data.</text>
</comment>
<dbReference type="Proteomes" id="UP000591131">
    <property type="component" value="Unassembled WGS sequence"/>
</dbReference>
<feature type="compositionally biased region" description="Low complexity" evidence="1">
    <location>
        <begin position="273"/>
        <end position="292"/>
    </location>
</feature>
<dbReference type="EMBL" id="JAAPAO010001956">
    <property type="protein sequence ID" value="KAF4648500.1"/>
    <property type="molecule type" value="Genomic_DNA"/>
</dbReference>
<reference evidence="2 3" key="1">
    <citation type="submission" date="2020-04" db="EMBL/GenBank/DDBJ databases">
        <title>Perkinsus chesapeaki whole genome sequence.</title>
        <authorList>
            <person name="Bogema D.R."/>
        </authorList>
    </citation>
    <scope>NUCLEOTIDE SEQUENCE [LARGE SCALE GENOMIC DNA]</scope>
    <source>
        <strain evidence="2">ATCC PRA-425</strain>
    </source>
</reference>
<accession>A0A7J6KN77</accession>
<feature type="compositionally biased region" description="Acidic residues" evidence="1">
    <location>
        <begin position="221"/>
        <end position="232"/>
    </location>
</feature>
<evidence type="ECO:0000313" key="3">
    <source>
        <dbReference type="Proteomes" id="UP000591131"/>
    </source>
</evidence>
<dbReference type="AlphaFoldDB" id="A0A7J6KN77"/>
<feature type="compositionally biased region" description="Basic and acidic residues" evidence="1">
    <location>
        <begin position="293"/>
        <end position="302"/>
    </location>
</feature>
<feature type="compositionally biased region" description="Low complexity" evidence="1">
    <location>
        <begin position="195"/>
        <end position="211"/>
    </location>
</feature>
<sequence>MFGRDPPDLWFPSLGQVQSMLFDPEGYALYLSHTRAVIQDKVNQCVTQASMSYKASYDSKSRERQFRPGMRVRMETLGLARANKLSPRWEGEWYVLKALPGLENKTVEVVHPATNRVKIISVDHLFIDPIQPEELPTVVMDLLEQESTTSSLETPVVPDLPYQHGPEVPIVAEYGSSVPVTSPAHGTGSQDPETQSAGSSSGVQRSSAPVSVDGARPDGASEVDDVVADFDGDSYSGPASQGSQALHSALGSDVPDFVSVDQSDSAPSGAEGLGLSSDDSALAHSSASSRGLHSPDEVKKTP</sequence>
<evidence type="ECO:0000256" key="1">
    <source>
        <dbReference type="SAM" id="MobiDB-lite"/>
    </source>
</evidence>